<evidence type="ECO:0000256" key="1">
    <source>
        <dbReference type="ARBA" id="ARBA00004141"/>
    </source>
</evidence>
<evidence type="ECO:0000259" key="8">
    <source>
        <dbReference type="Pfam" id="PF20684"/>
    </source>
</evidence>
<dbReference type="PANTHER" id="PTHR33048:SF47">
    <property type="entry name" value="INTEGRAL MEMBRANE PROTEIN-RELATED"/>
    <property type="match status" value="1"/>
</dbReference>
<evidence type="ECO:0000313" key="10">
    <source>
        <dbReference type="Proteomes" id="UP001492380"/>
    </source>
</evidence>
<dbReference type="EMBL" id="JBBWRZ010000004">
    <property type="protein sequence ID" value="KAK8238625.1"/>
    <property type="molecule type" value="Genomic_DNA"/>
</dbReference>
<comment type="subcellular location">
    <subcellularLocation>
        <location evidence="1">Membrane</location>
        <topology evidence="1">Multi-pass membrane protein</topology>
    </subcellularLocation>
</comment>
<organism evidence="9 10">
    <name type="scientific">Phyllosticta capitalensis</name>
    <dbReference type="NCBI Taxonomy" id="121624"/>
    <lineage>
        <taxon>Eukaryota</taxon>
        <taxon>Fungi</taxon>
        <taxon>Dikarya</taxon>
        <taxon>Ascomycota</taxon>
        <taxon>Pezizomycotina</taxon>
        <taxon>Dothideomycetes</taxon>
        <taxon>Dothideomycetes incertae sedis</taxon>
        <taxon>Botryosphaeriales</taxon>
        <taxon>Phyllostictaceae</taxon>
        <taxon>Phyllosticta</taxon>
    </lineage>
</organism>
<evidence type="ECO:0000256" key="5">
    <source>
        <dbReference type="ARBA" id="ARBA00038359"/>
    </source>
</evidence>
<dbReference type="Proteomes" id="UP001492380">
    <property type="component" value="Unassembled WGS sequence"/>
</dbReference>
<reference evidence="9 10" key="1">
    <citation type="submission" date="2024-04" db="EMBL/GenBank/DDBJ databases">
        <title>Phyllosticta paracitricarpa is synonymous to the EU quarantine fungus P. citricarpa based on phylogenomic analyses.</title>
        <authorList>
            <consortium name="Lawrence Berkeley National Laboratory"/>
            <person name="Van Ingen-Buijs V.A."/>
            <person name="Van Westerhoven A.C."/>
            <person name="Haridas S."/>
            <person name="Skiadas P."/>
            <person name="Martin F."/>
            <person name="Groenewald J.Z."/>
            <person name="Crous P.W."/>
            <person name="Seidl M.F."/>
        </authorList>
    </citation>
    <scope>NUCLEOTIDE SEQUENCE [LARGE SCALE GENOMIC DNA]</scope>
    <source>
        <strain evidence="9 10">CBS 123374</strain>
    </source>
</reference>
<keyword evidence="10" id="KW-1185">Reference proteome</keyword>
<evidence type="ECO:0000256" key="3">
    <source>
        <dbReference type="ARBA" id="ARBA00022989"/>
    </source>
</evidence>
<feature type="transmembrane region" description="Helical" evidence="7">
    <location>
        <begin position="43"/>
        <end position="63"/>
    </location>
</feature>
<evidence type="ECO:0000256" key="7">
    <source>
        <dbReference type="SAM" id="Phobius"/>
    </source>
</evidence>
<comment type="similarity">
    <text evidence="5">Belongs to the SAT4 family.</text>
</comment>
<feature type="compositionally biased region" description="Gly residues" evidence="6">
    <location>
        <begin position="272"/>
        <end position="281"/>
    </location>
</feature>
<accession>A0ABR1YUG8</accession>
<feature type="transmembrane region" description="Helical" evidence="7">
    <location>
        <begin position="164"/>
        <end position="186"/>
    </location>
</feature>
<keyword evidence="4 7" id="KW-0472">Membrane</keyword>
<dbReference type="InterPro" id="IPR052337">
    <property type="entry name" value="SAT4-like"/>
</dbReference>
<feature type="transmembrane region" description="Helical" evidence="7">
    <location>
        <begin position="239"/>
        <end position="257"/>
    </location>
</feature>
<feature type="transmembrane region" description="Helical" evidence="7">
    <location>
        <begin position="12"/>
        <end position="31"/>
    </location>
</feature>
<gene>
    <name evidence="9" type="ORF">HDK90DRAFT_232740</name>
</gene>
<keyword evidence="3 7" id="KW-1133">Transmembrane helix</keyword>
<evidence type="ECO:0000256" key="2">
    <source>
        <dbReference type="ARBA" id="ARBA00022692"/>
    </source>
</evidence>
<evidence type="ECO:0000256" key="6">
    <source>
        <dbReference type="SAM" id="MobiDB-lite"/>
    </source>
</evidence>
<feature type="region of interest" description="Disordered" evidence="6">
    <location>
        <begin position="270"/>
        <end position="290"/>
    </location>
</feature>
<name>A0ABR1YUG8_9PEZI</name>
<comment type="caution">
    <text evidence="9">The sequence shown here is derived from an EMBL/GenBank/DDBJ whole genome shotgun (WGS) entry which is preliminary data.</text>
</comment>
<feature type="domain" description="Rhodopsin" evidence="8">
    <location>
        <begin position="28"/>
        <end position="262"/>
    </location>
</feature>
<dbReference type="Pfam" id="PF20684">
    <property type="entry name" value="Fung_rhodopsin"/>
    <property type="match status" value="1"/>
</dbReference>
<dbReference type="InterPro" id="IPR049326">
    <property type="entry name" value="Rhodopsin_dom_fungi"/>
</dbReference>
<sequence>MEYAPSARRCMSVVILISFLAFVVLLLKVGTRFRMRRIGWDDNFALLSFIASVPTSAVISMQAEHGMGYRSDQLSPDDLRAQALYFWLALWLYIIALGFAKLSILAQYLRIFIGRRTTIVTKLFMWVVALYSVQGICVAIFQCHPVHYYWTRSGRGRCLEIEPYYYLYCGCNIFLGLAIVVIPIPALNELRLPLSQKLGLLGVFILGGFACAMSVVRLYSVVKAVQTNDVSYANPWPAMWSMVELQVCLMCACLPSLRPLLAQFFSRPGSSNGRGGGGGTTGQRSTPLNKSLFTPTPLQALDETPDIHDPSGYGGGGQELRGQVLQFETLDSPLESEGKPLEQKGLLTYVREVRVPERVRLSGDALGGRRGSA</sequence>
<proteinExistence type="inferred from homology"/>
<keyword evidence="2 7" id="KW-0812">Transmembrane</keyword>
<feature type="transmembrane region" description="Helical" evidence="7">
    <location>
        <begin position="83"/>
        <end position="102"/>
    </location>
</feature>
<feature type="transmembrane region" description="Helical" evidence="7">
    <location>
        <begin position="123"/>
        <end position="144"/>
    </location>
</feature>
<dbReference type="PANTHER" id="PTHR33048">
    <property type="entry name" value="PTH11-LIKE INTEGRAL MEMBRANE PROTEIN (AFU_ORTHOLOGUE AFUA_5G11245)"/>
    <property type="match status" value="1"/>
</dbReference>
<evidence type="ECO:0000256" key="4">
    <source>
        <dbReference type="ARBA" id="ARBA00023136"/>
    </source>
</evidence>
<feature type="transmembrane region" description="Helical" evidence="7">
    <location>
        <begin position="198"/>
        <end position="219"/>
    </location>
</feature>
<protein>
    <recommendedName>
        <fullName evidence="8">Rhodopsin domain-containing protein</fullName>
    </recommendedName>
</protein>
<evidence type="ECO:0000313" key="9">
    <source>
        <dbReference type="EMBL" id="KAK8238625.1"/>
    </source>
</evidence>